<protein>
    <recommendedName>
        <fullName evidence="4">DUF3150 domain-containing protein</fullName>
    </recommendedName>
</protein>
<name>A0A518G9M6_9BACT</name>
<feature type="coiled-coil region" evidence="1">
    <location>
        <begin position="107"/>
        <end position="138"/>
    </location>
</feature>
<sequence length="312" mass="35283">MSTVTHHTQDQHSNDSSYQLRHSFSAMRLSFCWLGTRKSLSSDQLQQAANQFGAEGKFISAGKKLLDTGHPAMKGVSQLKRQITEYWKGGSLPYPEAGIRLVRHSDLDRLNQQMASYQEQLVLAVRELQANYDEIKELAAERLGGLFSESDYPVTLEGLFEVSWDFPSVEPPEYLRRLQPELYEQECQRVRSRFDEAVQLAEQAFVDELSGLVSHLGERLSGSDDGKPKVFRDSAVDNLREFFDRFGRLNVSSCPELDQLVERARDIVTGVGPSTLRSDSSLRQQVASQLSSVQSVLDGLMVDRPRRRILRG</sequence>
<keyword evidence="3" id="KW-1185">Reference proteome</keyword>
<keyword evidence="1" id="KW-0175">Coiled coil</keyword>
<dbReference type="OrthoDB" id="247764at2"/>
<reference evidence="2 3" key="1">
    <citation type="submission" date="2019-02" db="EMBL/GenBank/DDBJ databases">
        <title>Deep-cultivation of Planctomycetes and their phenomic and genomic characterization uncovers novel biology.</title>
        <authorList>
            <person name="Wiegand S."/>
            <person name="Jogler M."/>
            <person name="Boedeker C."/>
            <person name="Pinto D."/>
            <person name="Vollmers J."/>
            <person name="Rivas-Marin E."/>
            <person name="Kohn T."/>
            <person name="Peeters S.H."/>
            <person name="Heuer A."/>
            <person name="Rast P."/>
            <person name="Oberbeckmann S."/>
            <person name="Bunk B."/>
            <person name="Jeske O."/>
            <person name="Meyerdierks A."/>
            <person name="Storesund J.E."/>
            <person name="Kallscheuer N."/>
            <person name="Luecker S."/>
            <person name="Lage O.M."/>
            <person name="Pohl T."/>
            <person name="Merkel B.J."/>
            <person name="Hornburger P."/>
            <person name="Mueller R.-W."/>
            <person name="Bruemmer F."/>
            <person name="Labrenz M."/>
            <person name="Spormann A.M."/>
            <person name="Op den Camp H."/>
            <person name="Overmann J."/>
            <person name="Amann R."/>
            <person name="Jetten M.S.M."/>
            <person name="Mascher T."/>
            <person name="Medema M.H."/>
            <person name="Devos D.P."/>
            <person name="Kaster A.-K."/>
            <person name="Ovreas L."/>
            <person name="Rohde M."/>
            <person name="Galperin M.Y."/>
            <person name="Jogler C."/>
        </authorList>
    </citation>
    <scope>NUCLEOTIDE SEQUENCE [LARGE SCALE GENOMIC DNA]</scope>
    <source>
        <strain evidence="2 3">Q31a</strain>
    </source>
</reference>
<organism evidence="2 3">
    <name type="scientific">Aureliella helgolandensis</name>
    <dbReference type="NCBI Taxonomy" id="2527968"/>
    <lineage>
        <taxon>Bacteria</taxon>
        <taxon>Pseudomonadati</taxon>
        <taxon>Planctomycetota</taxon>
        <taxon>Planctomycetia</taxon>
        <taxon>Pirellulales</taxon>
        <taxon>Pirellulaceae</taxon>
        <taxon>Aureliella</taxon>
    </lineage>
</organism>
<evidence type="ECO:0000313" key="2">
    <source>
        <dbReference type="EMBL" id="QDV25297.1"/>
    </source>
</evidence>
<dbReference type="Proteomes" id="UP000318017">
    <property type="component" value="Chromosome"/>
</dbReference>
<dbReference type="KEGG" id="ahel:Q31a_36210"/>
<evidence type="ECO:0008006" key="4">
    <source>
        <dbReference type="Google" id="ProtNLM"/>
    </source>
</evidence>
<gene>
    <name evidence="2" type="ORF">Q31a_36210</name>
</gene>
<proteinExistence type="predicted"/>
<dbReference type="AlphaFoldDB" id="A0A518G9M6"/>
<evidence type="ECO:0000313" key="3">
    <source>
        <dbReference type="Proteomes" id="UP000318017"/>
    </source>
</evidence>
<accession>A0A518G9M6</accession>
<dbReference type="RefSeq" id="WP_145080169.1">
    <property type="nucleotide sequence ID" value="NZ_CP036298.1"/>
</dbReference>
<evidence type="ECO:0000256" key="1">
    <source>
        <dbReference type="SAM" id="Coils"/>
    </source>
</evidence>
<dbReference type="EMBL" id="CP036298">
    <property type="protein sequence ID" value="QDV25297.1"/>
    <property type="molecule type" value="Genomic_DNA"/>
</dbReference>